<accession>A0A9N8VWY0</accession>
<dbReference type="Gene3D" id="1.10.30.10">
    <property type="entry name" value="High mobility group box domain"/>
    <property type="match status" value="1"/>
</dbReference>
<feature type="region of interest" description="Disordered" evidence="1">
    <location>
        <begin position="131"/>
        <end position="161"/>
    </location>
</feature>
<feature type="compositionally biased region" description="Low complexity" evidence="1">
    <location>
        <begin position="141"/>
        <end position="150"/>
    </location>
</feature>
<protein>
    <submittedName>
        <fullName evidence="2">15022_t:CDS:1</fullName>
    </submittedName>
</protein>
<evidence type="ECO:0000313" key="2">
    <source>
        <dbReference type="EMBL" id="CAG8469255.1"/>
    </source>
</evidence>
<dbReference type="Proteomes" id="UP000789375">
    <property type="component" value="Unassembled WGS sequence"/>
</dbReference>
<keyword evidence="3" id="KW-1185">Reference proteome</keyword>
<evidence type="ECO:0000256" key="1">
    <source>
        <dbReference type="SAM" id="MobiDB-lite"/>
    </source>
</evidence>
<sequence>MVRFGRELPIKFNHMVQVPYYGSRIWREISFFLMKNCLMLELRMLGYRFAMPDVCRQAKLIWHDIPQDVKDLYDNLALQAQHLHSEMFPNYKFSPKKRTTFKPYVPVQEDQGLCMSTFTVNQFFKEIHTSVPSSPTPLSPLSPNSSISDSPNREQPQNDPFLVDPCLPEDNLFFPGVNISPELDRYFREFEECSIASSRNANSAQIFHLNPRQPKTIWCHIWLVYGVMVKFIRIERSDEHGMHDQQILEMSGLVALEYNVKSRESIVFWRSLRYANKLVIIAKHPKERRSRGYSIGSGILNLEGRAFFMNFTAGPTLESVIHWKNRASNESSGLTDSCITWWPCDLQEL</sequence>
<name>A0A9N8VWY0_FUNMO</name>
<gene>
    <name evidence="2" type="ORF">FMOSSE_LOCUS2433</name>
</gene>
<dbReference type="EMBL" id="CAJVPP010000321">
    <property type="protein sequence ID" value="CAG8469255.1"/>
    <property type="molecule type" value="Genomic_DNA"/>
</dbReference>
<dbReference type="SUPFAM" id="SSF47095">
    <property type="entry name" value="HMG-box"/>
    <property type="match status" value="1"/>
</dbReference>
<evidence type="ECO:0000313" key="3">
    <source>
        <dbReference type="Proteomes" id="UP000789375"/>
    </source>
</evidence>
<reference evidence="2" key="1">
    <citation type="submission" date="2021-06" db="EMBL/GenBank/DDBJ databases">
        <authorList>
            <person name="Kallberg Y."/>
            <person name="Tangrot J."/>
            <person name="Rosling A."/>
        </authorList>
    </citation>
    <scope>NUCLEOTIDE SEQUENCE</scope>
    <source>
        <strain evidence="2">87-6 pot B 2015</strain>
    </source>
</reference>
<organism evidence="2 3">
    <name type="scientific">Funneliformis mosseae</name>
    <name type="common">Endomycorrhizal fungus</name>
    <name type="synonym">Glomus mosseae</name>
    <dbReference type="NCBI Taxonomy" id="27381"/>
    <lineage>
        <taxon>Eukaryota</taxon>
        <taxon>Fungi</taxon>
        <taxon>Fungi incertae sedis</taxon>
        <taxon>Mucoromycota</taxon>
        <taxon>Glomeromycotina</taxon>
        <taxon>Glomeromycetes</taxon>
        <taxon>Glomerales</taxon>
        <taxon>Glomeraceae</taxon>
        <taxon>Funneliformis</taxon>
    </lineage>
</organism>
<dbReference type="AlphaFoldDB" id="A0A9N8VWY0"/>
<comment type="caution">
    <text evidence="2">The sequence shown here is derived from an EMBL/GenBank/DDBJ whole genome shotgun (WGS) entry which is preliminary data.</text>
</comment>
<dbReference type="InterPro" id="IPR036910">
    <property type="entry name" value="HMG_box_dom_sf"/>
</dbReference>
<proteinExistence type="predicted"/>